<keyword evidence="1" id="KW-0238">DNA-binding</keyword>
<dbReference type="OrthoDB" id="3229771at2759"/>
<dbReference type="EMBL" id="BSXW01000381">
    <property type="protein sequence ID" value="GMF20628.1"/>
    <property type="molecule type" value="Genomic_DNA"/>
</dbReference>
<dbReference type="Proteomes" id="UP001165083">
    <property type="component" value="Unassembled WGS sequence"/>
</dbReference>
<gene>
    <name evidence="3" type="ORF">Plil01_000803200</name>
</gene>
<keyword evidence="4" id="KW-1185">Reference proteome</keyword>
<dbReference type="Gene3D" id="3.30.420.40">
    <property type="match status" value="1"/>
</dbReference>
<protein>
    <submittedName>
        <fullName evidence="3">Unnamed protein product</fullName>
    </submittedName>
</protein>
<evidence type="ECO:0000313" key="3">
    <source>
        <dbReference type="EMBL" id="GMF20628.1"/>
    </source>
</evidence>
<feature type="domain" description="HTH CENPB-type" evidence="2">
    <location>
        <begin position="1"/>
        <end position="37"/>
    </location>
</feature>
<comment type="caution">
    <text evidence="3">The sequence shown here is derived from an EMBL/GenBank/DDBJ whole genome shotgun (WGS) entry which is preliminary data.</text>
</comment>
<evidence type="ECO:0000259" key="2">
    <source>
        <dbReference type="PROSITE" id="PS51253"/>
    </source>
</evidence>
<organism evidence="3 4">
    <name type="scientific">Phytophthora lilii</name>
    <dbReference type="NCBI Taxonomy" id="2077276"/>
    <lineage>
        <taxon>Eukaryota</taxon>
        <taxon>Sar</taxon>
        <taxon>Stramenopiles</taxon>
        <taxon>Oomycota</taxon>
        <taxon>Peronosporomycetes</taxon>
        <taxon>Peronosporales</taxon>
        <taxon>Peronosporaceae</taxon>
        <taxon>Phytophthora</taxon>
    </lineage>
</organism>
<evidence type="ECO:0000313" key="4">
    <source>
        <dbReference type="Proteomes" id="UP001165083"/>
    </source>
</evidence>
<reference evidence="3" key="1">
    <citation type="submission" date="2023-04" db="EMBL/GenBank/DDBJ databases">
        <title>Phytophthora lilii NBRC 32176.</title>
        <authorList>
            <person name="Ichikawa N."/>
            <person name="Sato H."/>
            <person name="Tonouchi N."/>
        </authorList>
    </citation>
    <scope>NUCLEOTIDE SEQUENCE</scope>
    <source>
        <strain evidence="3">NBRC 32176</strain>
    </source>
</reference>
<accession>A0A9W6TVD5</accession>
<name>A0A9W6TVD5_9STRA</name>
<dbReference type="GO" id="GO:0003677">
    <property type="term" value="F:DNA binding"/>
    <property type="evidence" value="ECO:0007669"/>
    <property type="project" value="UniProtKB-KW"/>
</dbReference>
<dbReference type="Gene3D" id="1.10.10.60">
    <property type="entry name" value="Homeodomain-like"/>
    <property type="match status" value="1"/>
</dbReference>
<sequence>MQERAKAIAAELGVADFHASNGYIYSFKSRHKLLPATPTASGAKKRRKAGAAGVTVQVSQEAAAGGDTPRRDCVFGIDIGLKNVKCALVCAASGNILATSSAPIQHDAKLQESEQSVANVLLAVLSAVQALPTPLRLSIRSIGICGVVSA</sequence>
<proteinExistence type="predicted"/>
<dbReference type="PROSITE" id="PS51253">
    <property type="entry name" value="HTH_CENPB"/>
    <property type="match status" value="1"/>
</dbReference>
<dbReference type="AlphaFoldDB" id="A0A9W6TVD5"/>
<dbReference type="InterPro" id="IPR006600">
    <property type="entry name" value="HTH_CenpB_DNA-bd_dom"/>
</dbReference>
<dbReference type="Pfam" id="PF03221">
    <property type="entry name" value="HTH_Tnp_Tc5"/>
    <property type="match status" value="1"/>
</dbReference>
<evidence type="ECO:0000256" key="1">
    <source>
        <dbReference type="ARBA" id="ARBA00023125"/>
    </source>
</evidence>